<dbReference type="InterPro" id="IPR001453">
    <property type="entry name" value="MoaB/Mog_dom"/>
</dbReference>
<dbReference type="InterPro" id="IPR050101">
    <property type="entry name" value="CinA"/>
</dbReference>
<dbReference type="CDD" id="cd00885">
    <property type="entry name" value="cinA"/>
    <property type="match status" value="1"/>
</dbReference>
<organism evidence="3 4">
    <name type="scientific">Gordonia alkaliphila</name>
    <dbReference type="NCBI Taxonomy" id="1053547"/>
    <lineage>
        <taxon>Bacteria</taxon>
        <taxon>Bacillati</taxon>
        <taxon>Actinomycetota</taxon>
        <taxon>Actinomycetes</taxon>
        <taxon>Mycobacteriales</taxon>
        <taxon>Gordoniaceae</taxon>
        <taxon>Gordonia</taxon>
    </lineage>
</organism>
<comment type="similarity">
    <text evidence="1">Belongs to the CinA family.</text>
</comment>
<reference evidence="4" key="1">
    <citation type="journal article" date="2019" name="Int. J. Syst. Evol. Microbiol.">
        <title>The Global Catalogue of Microorganisms (GCM) 10K type strain sequencing project: providing services to taxonomists for standard genome sequencing and annotation.</title>
        <authorList>
            <consortium name="The Broad Institute Genomics Platform"/>
            <consortium name="The Broad Institute Genome Sequencing Center for Infectious Disease"/>
            <person name="Wu L."/>
            <person name="Ma J."/>
        </authorList>
    </citation>
    <scope>NUCLEOTIDE SEQUENCE [LARGE SCALE GENOMIC DNA]</scope>
    <source>
        <strain evidence="4">JCM 18077</strain>
    </source>
</reference>
<name>A0ABP8Z871_9ACTN</name>
<keyword evidence="4" id="KW-1185">Reference proteome</keyword>
<dbReference type="Gene3D" id="3.90.950.20">
    <property type="entry name" value="CinA-like"/>
    <property type="match status" value="1"/>
</dbReference>
<evidence type="ECO:0000259" key="2">
    <source>
        <dbReference type="SMART" id="SM00852"/>
    </source>
</evidence>
<dbReference type="Pfam" id="PF02464">
    <property type="entry name" value="CinA"/>
    <property type="match status" value="1"/>
</dbReference>
<feature type="domain" description="MoaB/Mog" evidence="2">
    <location>
        <begin position="9"/>
        <end position="187"/>
    </location>
</feature>
<dbReference type="SUPFAM" id="SSF142433">
    <property type="entry name" value="CinA-like"/>
    <property type="match status" value="1"/>
</dbReference>
<dbReference type="EMBL" id="BAABIE010000008">
    <property type="protein sequence ID" value="GAA4749205.1"/>
    <property type="molecule type" value="Genomic_DNA"/>
</dbReference>
<dbReference type="PIRSF" id="PIRSF006728">
    <property type="entry name" value="CinA"/>
    <property type="match status" value="1"/>
</dbReference>
<dbReference type="PANTHER" id="PTHR13939">
    <property type="entry name" value="NICOTINAMIDE-NUCLEOTIDE AMIDOHYDROLASE PNCC"/>
    <property type="match status" value="1"/>
</dbReference>
<dbReference type="InterPro" id="IPR036425">
    <property type="entry name" value="MoaB/Mog-like_dom_sf"/>
</dbReference>
<evidence type="ECO:0000313" key="3">
    <source>
        <dbReference type="EMBL" id="GAA4749205.1"/>
    </source>
</evidence>
<dbReference type="NCBIfam" id="TIGR00200">
    <property type="entry name" value="cinA_nterm"/>
    <property type="match status" value="1"/>
</dbReference>
<evidence type="ECO:0000256" key="1">
    <source>
        <dbReference type="HAMAP-Rule" id="MF_00226"/>
    </source>
</evidence>
<dbReference type="SMART" id="SM00852">
    <property type="entry name" value="MoCF_biosynth"/>
    <property type="match status" value="1"/>
</dbReference>
<dbReference type="InterPro" id="IPR008136">
    <property type="entry name" value="CinA_C"/>
</dbReference>
<protein>
    <recommendedName>
        <fullName evidence="1">CinA-like protein</fullName>
    </recommendedName>
</protein>
<sequence length="426" mass="44264">MGDVSVRAGIIVTGTEVLHGQISDQNGPWVAERLLEYGLDVAHVTICGDRPEDMAAQLRFLTEDGVDLIVTTGGLGPTADDLTVPTVAEFCGRDLVLDRALEADITTIIRKWRRFADDHELAPALTAAIAKQALVPTGASPIPPTGTAPGVAIPADQYRPTILILPGPPRELQAMWPAAVDVPAIAAVLARGDDVVHRKIRAYGLSEADLAQTLRRAESDLPGFRDLEVTTCMRLGEVEIDTRFATAEEPIYDALKTLLHQEHSAQIFSADGAPLDELLAVALAGHTIATAESCTGGLVAARLTDRPGSSSYVLGGIVSYANEVKSGVLGVPAALIGELGAVSEPVASAMAEGARARTGATVAVSTTGIAGPGGAVPGKPVGTVCFGLAIDGEPTRTVTRTFPGDRTMVRTLATTFALHLVLGALT</sequence>
<dbReference type="InterPro" id="IPR036653">
    <property type="entry name" value="CinA-like_C"/>
</dbReference>
<dbReference type="Pfam" id="PF00994">
    <property type="entry name" value="MoCF_biosynth"/>
    <property type="match status" value="1"/>
</dbReference>
<dbReference type="Gene3D" id="3.40.980.10">
    <property type="entry name" value="MoaB/Mog-like domain"/>
    <property type="match status" value="1"/>
</dbReference>
<dbReference type="NCBIfam" id="NF001813">
    <property type="entry name" value="PRK00549.1"/>
    <property type="match status" value="1"/>
</dbReference>
<proteinExistence type="inferred from homology"/>
<comment type="caution">
    <text evidence="3">The sequence shown here is derived from an EMBL/GenBank/DDBJ whole genome shotgun (WGS) entry which is preliminary data.</text>
</comment>
<dbReference type="InterPro" id="IPR008135">
    <property type="entry name" value="Competence-induced_CinA"/>
</dbReference>
<dbReference type="Proteomes" id="UP001500822">
    <property type="component" value="Unassembled WGS sequence"/>
</dbReference>
<gene>
    <name evidence="3" type="ORF">GCM10023217_19300</name>
</gene>
<dbReference type="HAMAP" id="MF_00226_B">
    <property type="entry name" value="CinA_B"/>
    <property type="match status" value="1"/>
</dbReference>
<dbReference type="NCBIfam" id="TIGR00199">
    <property type="entry name" value="PncC_domain"/>
    <property type="match status" value="1"/>
</dbReference>
<accession>A0ABP8Z871</accession>
<dbReference type="SUPFAM" id="SSF53218">
    <property type="entry name" value="Molybdenum cofactor biosynthesis proteins"/>
    <property type="match status" value="1"/>
</dbReference>
<dbReference type="PANTHER" id="PTHR13939:SF0">
    <property type="entry name" value="NMN AMIDOHYDROLASE-LIKE PROTEIN YFAY"/>
    <property type="match status" value="1"/>
</dbReference>
<evidence type="ECO:0000313" key="4">
    <source>
        <dbReference type="Proteomes" id="UP001500822"/>
    </source>
</evidence>